<proteinExistence type="predicted"/>
<reference evidence="1" key="2">
    <citation type="journal article" date="2017" name="J. Med. Entomol.">
        <title>Transcriptome Analysis of the Triatoma infestans (Hemiptera: Reduviidae) Integument.</title>
        <authorList>
            <person name="Calderon-Fernandez G.M."/>
            <person name="Moriconi D.E."/>
            <person name="Dulbecco A.B."/>
            <person name="Juarez M.P."/>
        </authorList>
    </citation>
    <scope>NUCLEOTIDE SEQUENCE</scope>
    <source>
        <strain evidence="1">Int1</strain>
        <tissue evidence="1">Integument</tissue>
    </source>
</reference>
<evidence type="ECO:0000313" key="1">
    <source>
        <dbReference type="EMBL" id="JAR95699.1"/>
    </source>
</evidence>
<accession>A0A170U962</accession>
<organism evidence="1">
    <name type="scientific">Triatoma infestans</name>
    <name type="common">Assassin bug</name>
    <dbReference type="NCBI Taxonomy" id="30076"/>
    <lineage>
        <taxon>Eukaryota</taxon>
        <taxon>Metazoa</taxon>
        <taxon>Ecdysozoa</taxon>
        <taxon>Arthropoda</taxon>
        <taxon>Hexapoda</taxon>
        <taxon>Insecta</taxon>
        <taxon>Pterygota</taxon>
        <taxon>Neoptera</taxon>
        <taxon>Paraneoptera</taxon>
        <taxon>Hemiptera</taxon>
        <taxon>Heteroptera</taxon>
        <taxon>Panheteroptera</taxon>
        <taxon>Cimicomorpha</taxon>
        <taxon>Reduviidae</taxon>
        <taxon>Triatominae</taxon>
        <taxon>Triatoma</taxon>
    </lineage>
</organism>
<protein>
    <submittedName>
        <fullName evidence="1">Uncharacterized protein</fullName>
    </submittedName>
</protein>
<name>A0A170U962_TRIIF</name>
<sequence length="54" mass="6418">GVTFDRRLTWNEHTDKIAPKANASFSRCRRLCGRNWGLRPCLTLWIYTRIIRPT</sequence>
<reference evidence="1" key="1">
    <citation type="submission" date="2016-04" db="EMBL/GenBank/DDBJ databases">
        <authorList>
            <person name="Calderon-Fernandez G.M.Sr."/>
        </authorList>
    </citation>
    <scope>NUCLEOTIDE SEQUENCE</scope>
    <source>
        <strain evidence="1">Int1</strain>
        <tissue evidence="1">Integument</tissue>
    </source>
</reference>
<feature type="non-terminal residue" evidence="1">
    <location>
        <position position="1"/>
    </location>
</feature>
<dbReference type="AlphaFoldDB" id="A0A170U962"/>
<dbReference type="EMBL" id="GEMB01007747">
    <property type="protein sequence ID" value="JAR95699.1"/>
    <property type="molecule type" value="Transcribed_RNA"/>
</dbReference>